<keyword evidence="1" id="KW-0732">Signal</keyword>
<sequence>MLRRLAGLATALWAGALAAQPLTGGGHDYDALLALTAKARVVMLGEATHGSREFYRERTRITRRLIAEQGYRALVLEAPWEMVRRVDAYVRGESGDADATAALAGFTRFPDWPSRNSELRDLVEALRALNRTPAHRDDPVRLYGMDLYSLPESADAVVRHVARRSVAAAAKARQRYRCFDDYDEPSFYGRDVAVGRAPSCAVGAQEQAVELEAGPVAGEDDFMAGQSARTVAAAEGYYRALYRGESIGSWNLRERHMAGTLDRLLERMGPQGRMVVWGHNLHQGDARATAQARGGELSIGQLMRERHGDAAVLVGFSTHRGTVRAAPAWGARDRVRPLRPAIPESWHGVLHRDAPPAVLLVFRGNPALAAEYAASRPERAVGVLYLPGSERRDHYFNAALSGQFDAVIHIDATTALDSLGRSAPAR</sequence>
<protein>
    <submittedName>
        <fullName evidence="2">Erythromycin esterase-like enzyme</fullName>
    </submittedName>
</protein>
<dbReference type="InterPro" id="IPR014622">
    <property type="entry name" value="UCP036794_erythomycin"/>
</dbReference>
<proteinExistence type="predicted"/>
<dbReference type="PIRSF" id="PIRSF036794">
    <property type="entry name" value="UCP_erythr_ester"/>
    <property type="match status" value="1"/>
</dbReference>
<dbReference type="Pfam" id="PF05139">
    <property type="entry name" value="Erythro_esteras"/>
    <property type="match status" value="1"/>
</dbReference>
<dbReference type="PANTHER" id="PTHR31299">
    <property type="entry name" value="ESTERASE, PUTATIVE (AFU_ORTHOLOGUE AFUA_1G05850)-RELATED"/>
    <property type="match status" value="1"/>
</dbReference>
<organism evidence="2 3">
    <name type="scientific">Sulfuritalea hydrogenivorans sk43H</name>
    <dbReference type="NCBI Taxonomy" id="1223802"/>
    <lineage>
        <taxon>Bacteria</taxon>
        <taxon>Pseudomonadati</taxon>
        <taxon>Pseudomonadota</taxon>
        <taxon>Betaproteobacteria</taxon>
        <taxon>Nitrosomonadales</taxon>
        <taxon>Sterolibacteriaceae</taxon>
        <taxon>Sulfuritalea</taxon>
    </lineage>
</organism>
<dbReference type="AlphaFoldDB" id="W0SH09"/>
<feature type="signal peptide" evidence="1">
    <location>
        <begin position="1"/>
        <end position="19"/>
    </location>
</feature>
<dbReference type="SUPFAM" id="SSF159501">
    <property type="entry name" value="EreA/ChaN-like"/>
    <property type="match status" value="1"/>
</dbReference>
<accession>W0SH09</accession>
<dbReference type="Gene3D" id="1.20.1440.30">
    <property type="entry name" value="Biosynthetic Protein domain"/>
    <property type="match status" value="1"/>
</dbReference>
<gene>
    <name evidence="2" type="ORF">SUTH_01183</name>
</gene>
<evidence type="ECO:0000313" key="2">
    <source>
        <dbReference type="EMBL" id="BAO28983.1"/>
    </source>
</evidence>
<feature type="chain" id="PRO_5004796311" evidence="1">
    <location>
        <begin position="20"/>
        <end position="426"/>
    </location>
</feature>
<evidence type="ECO:0000313" key="3">
    <source>
        <dbReference type="Proteomes" id="UP000031637"/>
    </source>
</evidence>
<dbReference type="GO" id="GO:0046677">
    <property type="term" value="P:response to antibiotic"/>
    <property type="evidence" value="ECO:0007669"/>
    <property type="project" value="InterPro"/>
</dbReference>
<name>W0SH09_9PROT</name>
<dbReference type="EMBL" id="AP012547">
    <property type="protein sequence ID" value="BAO28983.1"/>
    <property type="molecule type" value="Genomic_DNA"/>
</dbReference>
<dbReference type="HOGENOM" id="CLU_026490_1_0_4"/>
<dbReference type="Gene3D" id="3.30.1870.10">
    <property type="entry name" value="EreA-like, domain 2"/>
    <property type="match status" value="1"/>
</dbReference>
<evidence type="ECO:0000256" key="1">
    <source>
        <dbReference type="SAM" id="SignalP"/>
    </source>
</evidence>
<dbReference type="OrthoDB" id="9810066at2"/>
<dbReference type="PANTHER" id="PTHR31299:SF0">
    <property type="entry name" value="ESTERASE, PUTATIVE (AFU_ORTHOLOGUE AFUA_1G05850)-RELATED"/>
    <property type="match status" value="1"/>
</dbReference>
<dbReference type="Proteomes" id="UP000031637">
    <property type="component" value="Chromosome"/>
</dbReference>
<dbReference type="InterPro" id="IPR052036">
    <property type="entry name" value="Hydrolase/PRTase-associated"/>
</dbReference>
<reference evidence="2 3" key="1">
    <citation type="journal article" date="2014" name="Syst. Appl. Microbiol.">
        <title>Complete genomes of freshwater sulfur oxidizers Sulfuricella denitrificans skB26 and Sulfuritalea hydrogenivorans sk43H: genetic insights into the sulfur oxidation pathway of betaproteobacteria.</title>
        <authorList>
            <person name="Watanabe T."/>
            <person name="Kojima H."/>
            <person name="Fukui M."/>
        </authorList>
    </citation>
    <scope>NUCLEOTIDE SEQUENCE [LARGE SCALE GENOMIC DNA]</scope>
    <source>
        <strain evidence="2">DSM22779</strain>
    </source>
</reference>
<dbReference type="KEGG" id="shd:SUTH_01183"/>
<dbReference type="InterPro" id="IPR007815">
    <property type="entry name" value="Emycin_Estase"/>
</dbReference>
<dbReference type="STRING" id="1223802.SUTH_01183"/>
<dbReference type="CDD" id="cd14728">
    <property type="entry name" value="Ere-like"/>
    <property type="match status" value="1"/>
</dbReference>
<dbReference type="RefSeq" id="WP_052473310.1">
    <property type="nucleotide sequence ID" value="NZ_AP012547.1"/>
</dbReference>
<keyword evidence="3" id="KW-1185">Reference proteome</keyword>
<dbReference type="Gene3D" id="3.40.1660.10">
    <property type="entry name" value="EreA-like (biosynthetic domain)"/>
    <property type="match status" value="1"/>
</dbReference>